<sequence>MTQVLVWLAIVLVAAAVTGPFIVAAVSALAWPIVAVALAIGFVRLAWFFTRE</sequence>
<reference evidence="3" key="1">
    <citation type="submission" date="2021-11" db="EMBL/GenBank/DDBJ databases">
        <title>Cultivation dependent microbiological survey of springs from the worlds oldest radium mine currently devoted to the extraction of radon-saturated water.</title>
        <authorList>
            <person name="Kapinusova G."/>
            <person name="Smrhova T."/>
            <person name="Strejcek M."/>
            <person name="Suman J."/>
            <person name="Jani K."/>
            <person name="Pajer P."/>
            <person name="Uhlik O."/>
        </authorList>
    </citation>
    <scope>NUCLEOTIDE SEQUENCE [LARGE SCALE GENOMIC DNA]</scope>
    <source>
        <strain evidence="3">J379</strain>
    </source>
</reference>
<dbReference type="EMBL" id="CP088295">
    <property type="protein sequence ID" value="UUY01807.1"/>
    <property type="molecule type" value="Genomic_DNA"/>
</dbReference>
<keyword evidence="1" id="KW-0812">Transmembrane</keyword>
<name>A0ABY5PBF6_9ACTN</name>
<keyword evidence="1" id="KW-0472">Membrane</keyword>
<proteinExistence type="predicted"/>
<keyword evidence="1" id="KW-1133">Transmembrane helix</keyword>
<keyword evidence="3" id="KW-1185">Reference proteome</keyword>
<gene>
    <name evidence="2" type="ORF">LRS13_13845</name>
</gene>
<dbReference type="Proteomes" id="UP001058860">
    <property type="component" value="Chromosome"/>
</dbReference>
<organism evidence="2 3">
    <name type="scientific">Svornostia abyssi</name>
    <dbReference type="NCBI Taxonomy" id="2898438"/>
    <lineage>
        <taxon>Bacteria</taxon>
        <taxon>Bacillati</taxon>
        <taxon>Actinomycetota</taxon>
        <taxon>Thermoleophilia</taxon>
        <taxon>Solirubrobacterales</taxon>
        <taxon>Baekduiaceae</taxon>
        <taxon>Svornostia</taxon>
    </lineage>
</organism>
<evidence type="ECO:0000256" key="1">
    <source>
        <dbReference type="SAM" id="Phobius"/>
    </source>
</evidence>
<evidence type="ECO:0000313" key="2">
    <source>
        <dbReference type="EMBL" id="UUY01807.1"/>
    </source>
</evidence>
<evidence type="ECO:0000313" key="3">
    <source>
        <dbReference type="Proteomes" id="UP001058860"/>
    </source>
</evidence>
<accession>A0ABY5PBF6</accession>
<dbReference type="RefSeq" id="WP_353862355.1">
    <property type="nucleotide sequence ID" value="NZ_CP088295.1"/>
</dbReference>
<protein>
    <submittedName>
        <fullName evidence="2">Uncharacterized protein</fullName>
    </submittedName>
</protein>
<feature type="transmembrane region" description="Helical" evidence="1">
    <location>
        <begin position="28"/>
        <end position="49"/>
    </location>
</feature>